<dbReference type="Proteomes" id="UP000323011">
    <property type="component" value="Unassembled WGS sequence"/>
</dbReference>
<evidence type="ECO:0008006" key="8">
    <source>
        <dbReference type="Google" id="ProtNLM"/>
    </source>
</evidence>
<dbReference type="EMBL" id="VLTM01000060">
    <property type="protein sequence ID" value="KAA0158961.1"/>
    <property type="molecule type" value="Genomic_DNA"/>
</dbReference>
<feature type="region of interest" description="Disordered" evidence="3">
    <location>
        <begin position="190"/>
        <end position="258"/>
    </location>
</feature>
<comment type="subcellular location">
    <subcellularLocation>
        <location evidence="1">Nucleus</location>
    </subcellularLocation>
</comment>
<evidence type="ECO:0000313" key="7">
    <source>
        <dbReference type="Proteomes" id="UP000325113"/>
    </source>
</evidence>
<feature type="compositionally biased region" description="Acidic residues" evidence="3">
    <location>
        <begin position="154"/>
        <end position="176"/>
    </location>
</feature>
<name>A0A5A8D4V5_CAFRO</name>
<dbReference type="InterPro" id="IPR011257">
    <property type="entry name" value="DNA_glycosylase"/>
</dbReference>
<gene>
    <name evidence="4" type="ORF">FNF29_00834</name>
    <name evidence="5" type="ORF">FNF31_05131</name>
</gene>
<dbReference type="GO" id="GO:0003677">
    <property type="term" value="F:DNA binding"/>
    <property type="evidence" value="ECO:0007669"/>
    <property type="project" value="InterPro"/>
</dbReference>
<dbReference type="InterPro" id="IPR045138">
    <property type="entry name" value="MeCP2/MBD4"/>
</dbReference>
<evidence type="ECO:0000256" key="3">
    <source>
        <dbReference type="SAM" id="MobiDB-lite"/>
    </source>
</evidence>
<evidence type="ECO:0000256" key="1">
    <source>
        <dbReference type="ARBA" id="ARBA00004123"/>
    </source>
</evidence>
<sequence>MVSPMKMFQETYGYDPWKLLSGCVLSSRTSGGDRVWGPIRAFFERFPTPTAVLDEAEANGLAGMEEMLKPLGLNRERTITRAAEGFLRVWDRPSELYGCGKFAEDSWLAFCHGEVRRVAKDPRADRNVRAYAAWAVKALRGGGAAAAAAASQAEAEEDEDSGESDEDEDEDDEEGNEILVQVLADAVARKARAAAQASDRAARMARRRAASASRVGGPSPSDAGQDEAAPAPRAGRAPKRGASTKAASGSKRARGGRG</sequence>
<accession>A0A5A8D4V5</accession>
<dbReference type="SUPFAM" id="SSF48150">
    <property type="entry name" value="DNA-glycosylase"/>
    <property type="match status" value="1"/>
</dbReference>
<organism evidence="5 7">
    <name type="scientific">Cafeteria roenbergensis</name>
    <name type="common">Marine flagellate</name>
    <dbReference type="NCBI Taxonomy" id="33653"/>
    <lineage>
        <taxon>Eukaryota</taxon>
        <taxon>Sar</taxon>
        <taxon>Stramenopiles</taxon>
        <taxon>Bigyra</taxon>
        <taxon>Opalozoa</taxon>
        <taxon>Bicosoecida</taxon>
        <taxon>Cafeteriaceae</taxon>
        <taxon>Cafeteria</taxon>
    </lineage>
</organism>
<dbReference type="GO" id="GO:0006281">
    <property type="term" value="P:DNA repair"/>
    <property type="evidence" value="ECO:0007669"/>
    <property type="project" value="InterPro"/>
</dbReference>
<evidence type="ECO:0000313" key="6">
    <source>
        <dbReference type="Proteomes" id="UP000323011"/>
    </source>
</evidence>
<evidence type="ECO:0000256" key="2">
    <source>
        <dbReference type="ARBA" id="ARBA00023242"/>
    </source>
</evidence>
<dbReference type="EMBL" id="VLTN01000003">
    <property type="protein sequence ID" value="KAA0156723.1"/>
    <property type="molecule type" value="Genomic_DNA"/>
</dbReference>
<dbReference type="Proteomes" id="UP000325113">
    <property type="component" value="Unassembled WGS sequence"/>
</dbReference>
<reference evidence="6 7" key="1">
    <citation type="submission" date="2019-07" db="EMBL/GenBank/DDBJ databases">
        <title>Genomes of Cafeteria roenbergensis.</title>
        <authorList>
            <person name="Fischer M.G."/>
            <person name="Hackl T."/>
            <person name="Roman M."/>
        </authorList>
    </citation>
    <scope>NUCLEOTIDE SEQUENCE [LARGE SCALE GENOMIC DNA]</scope>
    <source>
        <strain evidence="4 6">BVI</strain>
        <strain evidence="5 7">Cflag</strain>
    </source>
</reference>
<dbReference type="AlphaFoldDB" id="A0A5A8D4V5"/>
<dbReference type="GO" id="GO:0005634">
    <property type="term" value="C:nucleus"/>
    <property type="evidence" value="ECO:0007669"/>
    <property type="project" value="UniProtKB-SubCell"/>
</dbReference>
<dbReference type="GO" id="GO:0003824">
    <property type="term" value="F:catalytic activity"/>
    <property type="evidence" value="ECO:0007669"/>
    <property type="project" value="InterPro"/>
</dbReference>
<comment type="caution">
    <text evidence="5">The sequence shown here is derived from an EMBL/GenBank/DDBJ whole genome shotgun (WGS) entry which is preliminary data.</text>
</comment>
<protein>
    <recommendedName>
        <fullName evidence="8">HhH-GPD domain-containing protein</fullName>
    </recommendedName>
</protein>
<feature type="region of interest" description="Disordered" evidence="3">
    <location>
        <begin position="147"/>
        <end position="178"/>
    </location>
</feature>
<keyword evidence="2" id="KW-0539">Nucleus</keyword>
<proteinExistence type="predicted"/>
<dbReference type="PANTHER" id="PTHR15074:SF0">
    <property type="entry name" value="METHYL-CPG-BINDING DOMAIN PROTEIN 4-LIKE PROTEIN"/>
    <property type="match status" value="1"/>
</dbReference>
<dbReference type="Gene3D" id="1.10.340.30">
    <property type="entry name" value="Hypothetical protein, domain 2"/>
    <property type="match status" value="1"/>
</dbReference>
<dbReference type="PANTHER" id="PTHR15074">
    <property type="entry name" value="METHYL-CPG-BINDING PROTEIN"/>
    <property type="match status" value="1"/>
</dbReference>
<evidence type="ECO:0000313" key="5">
    <source>
        <dbReference type="EMBL" id="KAA0158961.1"/>
    </source>
</evidence>
<evidence type="ECO:0000313" key="4">
    <source>
        <dbReference type="EMBL" id="KAA0156723.1"/>
    </source>
</evidence>
<keyword evidence="6" id="KW-1185">Reference proteome</keyword>